<dbReference type="Proteomes" id="UP000002012">
    <property type="component" value="Chromosome"/>
</dbReference>
<dbReference type="OrthoDB" id="9770742at2"/>
<dbReference type="SUPFAM" id="SSF55785">
    <property type="entry name" value="PYP-like sensor domain (PAS domain)"/>
    <property type="match status" value="1"/>
</dbReference>
<dbReference type="InterPro" id="IPR035965">
    <property type="entry name" value="PAS-like_dom_sf"/>
</dbReference>
<keyword evidence="1" id="KW-0175">Coiled coil</keyword>
<dbReference type="InterPro" id="IPR000014">
    <property type="entry name" value="PAS"/>
</dbReference>
<dbReference type="InParanoid" id="D4H5J1"/>
<evidence type="ECO:0000313" key="4">
    <source>
        <dbReference type="Proteomes" id="UP000002012"/>
    </source>
</evidence>
<dbReference type="InterPro" id="IPR036890">
    <property type="entry name" value="HATPase_C_sf"/>
</dbReference>
<dbReference type="eggNOG" id="COG0642">
    <property type="taxonomic scope" value="Bacteria"/>
</dbReference>
<dbReference type="STRING" id="522772.Dacet_0831"/>
<keyword evidence="4" id="KW-1185">Reference proteome</keyword>
<dbReference type="GO" id="GO:0006355">
    <property type="term" value="P:regulation of DNA-templated transcription"/>
    <property type="evidence" value="ECO:0007669"/>
    <property type="project" value="InterPro"/>
</dbReference>
<organism evidence="3 4">
    <name type="scientific">Denitrovibrio acetiphilus (strain DSM 12809 / NBRC 114555 / N2460)</name>
    <dbReference type="NCBI Taxonomy" id="522772"/>
    <lineage>
        <taxon>Bacteria</taxon>
        <taxon>Pseudomonadati</taxon>
        <taxon>Deferribacterota</taxon>
        <taxon>Deferribacteres</taxon>
        <taxon>Deferribacterales</taxon>
        <taxon>Geovibrionaceae</taxon>
        <taxon>Denitrovibrio</taxon>
    </lineage>
</organism>
<evidence type="ECO:0000256" key="1">
    <source>
        <dbReference type="SAM" id="Coils"/>
    </source>
</evidence>
<protein>
    <submittedName>
        <fullName evidence="3">Putative PAS/PAC sensor protein</fullName>
    </submittedName>
</protein>
<dbReference type="RefSeq" id="WP_013010142.1">
    <property type="nucleotide sequence ID" value="NC_013943.1"/>
</dbReference>
<dbReference type="NCBIfam" id="TIGR00229">
    <property type="entry name" value="sensory_box"/>
    <property type="match status" value="1"/>
</dbReference>
<dbReference type="EMBL" id="CP001968">
    <property type="protein sequence ID" value="ADD67611.1"/>
    <property type="molecule type" value="Genomic_DNA"/>
</dbReference>
<dbReference type="AlphaFoldDB" id="D4H5J1"/>
<dbReference type="Gene3D" id="3.30.450.20">
    <property type="entry name" value="PAS domain"/>
    <property type="match status" value="1"/>
</dbReference>
<evidence type="ECO:0000313" key="3">
    <source>
        <dbReference type="EMBL" id="ADD67611.1"/>
    </source>
</evidence>
<dbReference type="KEGG" id="dap:Dacet_0831"/>
<gene>
    <name evidence="3" type="ordered locus">Dacet_0831</name>
</gene>
<dbReference type="SUPFAM" id="SSF55874">
    <property type="entry name" value="ATPase domain of HSP90 chaperone/DNA topoisomerase II/histidine kinase"/>
    <property type="match status" value="1"/>
</dbReference>
<dbReference type="Pfam" id="PF00989">
    <property type="entry name" value="PAS"/>
    <property type="match status" value="1"/>
</dbReference>
<feature type="coiled-coil region" evidence="1">
    <location>
        <begin position="109"/>
        <end position="136"/>
    </location>
</feature>
<proteinExistence type="predicted"/>
<dbReference type="PROSITE" id="PS50112">
    <property type="entry name" value="PAS"/>
    <property type="match status" value="1"/>
</dbReference>
<sequence>MKPILYKKLLSHPELDKLLEKCFSFTKNINDADVIITDSSDVLKEARLNIIITSTIPENNVSISPDLPPESMLEAIKLSIKTYSISPRIDKISMLQEQNALLSEANKGLVELYNLIDNKNNQIEFLKNKLENIINSAGESIVEIDLNNVITYANKKFEDTTGFSHEKWNHMNFLELVHPEHREEYLKTIKIVSKEKTSNLEMQLKISNGAYITVNAYMTVVSNGETHFEIIFEDISKKLLIEQHMKKLEEKAIVAGFSRHLSHNILNALTVAAGFLRKIKQEACINDAMGHKWNIVEQKCKLIEEIVTGYNDYTNAISMQSEERFDIVRFTHSLSKEIADKTFSKNFSAFLYNFLDQYNLTVTPKFKGSFEVEGSEMFLKMALCYIIKDSIRYFDEYVPIDFNFITEKNGSHFTVIVEVQGVEVPAAILDTMLQPWNHQVLSQSFDYWGIVIANVIIEKHGGTMTLRKEKHGLSYSIQF</sequence>
<dbReference type="PaxDb" id="522772-Dacet_0831"/>
<name>D4H5J1_DENA2</name>
<dbReference type="InterPro" id="IPR013767">
    <property type="entry name" value="PAS_fold"/>
</dbReference>
<reference evidence="3 4" key="1">
    <citation type="journal article" date="2010" name="Stand. Genomic Sci.">
        <title>Complete genome sequence of Denitrovibrio acetiphilus type strain (N2460).</title>
        <authorList>
            <person name="Kiss H."/>
            <person name="Lang E."/>
            <person name="Lapidus A."/>
            <person name="Copeland A."/>
            <person name="Nolan M."/>
            <person name="Glavina Del Rio T."/>
            <person name="Chen F."/>
            <person name="Lucas S."/>
            <person name="Tice H."/>
            <person name="Cheng J.F."/>
            <person name="Han C."/>
            <person name="Goodwin L."/>
            <person name="Pitluck S."/>
            <person name="Liolios K."/>
            <person name="Pati A."/>
            <person name="Ivanova N."/>
            <person name="Mavromatis K."/>
            <person name="Chen A."/>
            <person name="Palaniappan K."/>
            <person name="Land M."/>
            <person name="Hauser L."/>
            <person name="Chang Y.J."/>
            <person name="Jeffries C.D."/>
            <person name="Detter J.C."/>
            <person name="Brettin T."/>
            <person name="Spring S."/>
            <person name="Rohde M."/>
            <person name="Goker M."/>
            <person name="Woyke T."/>
            <person name="Bristow J."/>
            <person name="Eisen J.A."/>
            <person name="Markowitz V."/>
            <person name="Hugenholtz P."/>
            <person name="Kyrpides N.C."/>
            <person name="Klenk H.P."/>
        </authorList>
    </citation>
    <scope>NUCLEOTIDE SEQUENCE [LARGE SCALE GENOMIC DNA]</scope>
    <source>
        <strain evidence="4">DSM 12809 / NBRC 114555 / N2460</strain>
    </source>
</reference>
<dbReference type="CDD" id="cd00130">
    <property type="entry name" value="PAS"/>
    <property type="match status" value="1"/>
</dbReference>
<evidence type="ECO:0000259" key="2">
    <source>
        <dbReference type="PROSITE" id="PS50112"/>
    </source>
</evidence>
<accession>D4H5J1</accession>
<feature type="domain" description="PAS" evidence="2">
    <location>
        <begin position="126"/>
        <end position="196"/>
    </location>
</feature>
<dbReference type="HOGENOM" id="CLU_589018_0_0_0"/>
<dbReference type="SMART" id="SM00091">
    <property type="entry name" value="PAS"/>
    <property type="match status" value="1"/>
</dbReference>